<dbReference type="InterPro" id="IPR007712">
    <property type="entry name" value="RelE/ParE_toxin"/>
</dbReference>
<protein>
    <submittedName>
        <fullName evidence="2">Type II toxin-antitoxin system RelE/ParE family toxin</fullName>
    </submittedName>
</protein>
<organism evidence="2 3">
    <name type="scientific">Candidatus Bacteroides pullicola</name>
    <dbReference type="NCBI Taxonomy" id="2838475"/>
    <lineage>
        <taxon>Bacteria</taxon>
        <taxon>Pseudomonadati</taxon>
        <taxon>Bacteroidota</taxon>
        <taxon>Bacteroidia</taxon>
        <taxon>Bacteroidales</taxon>
        <taxon>Bacteroidaceae</taxon>
        <taxon>Bacteroides</taxon>
    </lineage>
</organism>
<dbReference type="Gene3D" id="3.30.2310.20">
    <property type="entry name" value="RelE-like"/>
    <property type="match status" value="1"/>
</dbReference>
<evidence type="ECO:0000256" key="1">
    <source>
        <dbReference type="ARBA" id="ARBA00022649"/>
    </source>
</evidence>
<evidence type="ECO:0000313" key="3">
    <source>
        <dbReference type="Proteomes" id="UP000886851"/>
    </source>
</evidence>
<dbReference type="Proteomes" id="UP000886851">
    <property type="component" value="Unassembled WGS sequence"/>
</dbReference>
<keyword evidence="1" id="KW-1277">Toxin-antitoxin system</keyword>
<reference evidence="2" key="1">
    <citation type="journal article" date="2021" name="PeerJ">
        <title>Extensive microbial diversity within the chicken gut microbiome revealed by metagenomics and culture.</title>
        <authorList>
            <person name="Gilroy R."/>
            <person name="Ravi A."/>
            <person name="Getino M."/>
            <person name="Pursley I."/>
            <person name="Horton D.L."/>
            <person name="Alikhan N.F."/>
            <person name="Baker D."/>
            <person name="Gharbi K."/>
            <person name="Hall N."/>
            <person name="Watson M."/>
            <person name="Adriaenssens E.M."/>
            <person name="Foster-Nyarko E."/>
            <person name="Jarju S."/>
            <person name="Secka A."/>
            <person name="Antonio M."/>
            <person name="Oren A."/>
            <person name="Chaudhuri R.R."/>
            <person name="La Ragione R."/>
            <person name="Hildebrand F."/>
            <person name="Pallen M.J."/>
        </authorList>
    </citation>
    <scope>NUCLEOTIDE SEQUENCE</scope>
    <source>
        <strain evidence="2">Gambia2-208</strain>
    </source>
</reference>
<dbReference type="AlphaFoldDB" id="A0A9D1ZGF1"/>
<dbReference type="SUPFAM" id="SSF143011">
    <property type="entry name" value="RelE-like"/>
    <property type="match status" value="1"/>
</dbReference>
<dbReference type="Pfam" id="PF05016">
    <property type="entry name" value="ParE_toxin"/>
    <property type="match status" value="1"/>
</dbReference>
<dbReference type="EMBL" id="DXCV01000012">
    <property type="protein sequence ID" value="HIY87316.1"/>
    <property type="molecule type" value="Genomic_DNA"/>
</dbReference>
<evidence type="ECO:0000313" key="2">
    <source>
        <dbReference type="EMBL" id="HIY87316.1"/>
    </source>
</evidence>
<gene>
    <name evidence="2" type="ORF">H9824_01265</name>
</gene>
<comment type="caution">
    <text evidence="2">The sequence shown here is derived from an EMBL/GenBank/DDBJ whole genome shotgun (WGS) entry which is preliminary data.</text>
</comment>
<proteinExistence type="predicted"/>
<reference evidence="2" key="2">
    <citation type="submission" date="2021-04" db="EMBL/GenBank/DDBJ databases">
        <authorList>
            <person name="Gilroy R."/>
        </authorList>
    </citation>
    <scope>NUCLEOTIDE SEQUENCE</scope>
    <source>
        <strain evidence="2">Gambia2-208</strain>
    </source>
</reference>
<name>A0A9D1ZGF1_9BACE</name>
<sequence>MSRRIIYDTQARRQIGEIYRYGKEHFGPNTALRFKEAIRQAIASLKQTPLIGSVEQELTTNEHEYRYLLVKPYKIIYSVADDTIRIHLFWHTSRNPQAMGSQLSAKI</sequence>
<dbReference type="InterPro" id="IPR035093">
    <property type="entry name" value="RelE/ParE_toxin_dom_sf"/>
</dbReference>
<accession>A0A9D1ZGF1</accession>